<gene>
    <name evidence="2" type="ORF">MBUL_00114</name>
</gene>
<name>A0A679IXP6_9HYPH</name>
<dbReference type="AlphaFoldDB" id="A0A679IXP6"/>
<evidence type="ECO:0000313" key="2">
    <source>
        <dbReference type="EMBL" id="CAA2099370.1"/>
    </source>
</evidence>
<sequence length="33" mass="3684">MGDGDRFDPKGETEPFPTQCRLHLSLAGSHLRD</sequence>
<reference evidence="2" key="1">
    <citation type="submission" date="2019-12" db="EMBL/GenBank/DDBJ databases">
        <authorList>
            <person name="Cremers G."/>
        </authorList>
    </citation>
    <scope>NUCLEOTIDE SEQUENCE</scope>
    <source>
        <strain evidence="2">Mbul1</strain>
    </source>
</reference>
<proteinExistence type="predicted"/>
<accession>A0A679IXP6</accession>
<feature type="region of interest" description="Disordered" evidence="1">
    <location>
        <begin position="1"/>
        <end position="33"/>
    </location>
</feature>
<dbReference type="EMBL" id="LR743504">
    <property type="protein sequence ID" value="CAA2099370.1"/>
    <property type="molecule type" value="Genomic_DNA"/>
</dbReference>
<evidence type="ECO:0000256" key="1">
    <source>
        <dbReference type="SAM" id="MobiDB-lite"/>
    </source>
</evidence>
<feature type="compositionally biased region" description="Basic and acidic residues" evidence="1">
    <location>
        <begin position="1"/>
        <end position="13"/>
    </location>
</feature>
<organism evidence="2">
    <name type="scientific">Methylobacterium bullatum</name>
    <dbReference type="NCBI Taxonomy" id="570505"/>
    <lineage>
        <taxon>Bacteria</taxon>
        <taxon>Pseudomonadati</taxon>
        <taxon>Pseudomonadota</taxon>
        <taxon>Alphaproteobacteria</taxon>
        <taxon>Hyphomicrobiales</taxon>
        <taxon>Methylobacteriaceae</taxon>
        <taxon>Methylobacterium</taxon>
    </lineage>
</organism>
<protein>
    <submittedName>
        <fullName evidence="2">Uncharacterized protein</fullName>
    </submittedName>
</protein>